<dbReference type="Gene3D" id="3.40.140.20">
    <property type="match status" value="2"/>
</dbReference>
<evidence type="ECO:0000256" key="6">
    <source>
        <dbReference type="ARBA" id="ARBA00022801"/>
    </source>
</evidence>
<evidence type="ECO:0000256" key="3">
    <source>
        <dbReference type="ARBA" id="ARBA00007667"/>
    </source>
</evidence>
<comment type="pathway">
    <text evidence="1 10">Purine metabolism; IMP biosynthesis via de novo pathway; IMP from 5-formamido-1-(5-phospho-D-ribosyl)imidazole-4-carboxamide: step 1/1.</text>
</comment>
<comment type="domain">
    <text evidence="10">The IMP cyclohydrolase activity resides in the N-terminal region.</text>
</comment>
<dbReference type="EC" id="2.1.2.3" evidence="10"/>
<dbReference type="CDD" id="cd01421">
    <property type="entry name" value="IMPCH"/>
    <property type="match status" value="1"/>
</dbReference>
<reference evidence="12 13" key="1">
    <citation type="submission" date="2023-03" db="EMBL/GenBank/DDBJ databases">
        <title>Bacillus Genome Sequencing.</title>
        <authorList>
            <person name="Dunlap C."/>
        </authorList>
    </citation>
    <scope>NUCLEOTIDE SEQUENCE [LARGE SCALE GENOMIC DNA]</scope>
    <source>
        <strain evidence="12 13">B-59205</strain>
    </source>
</reference>
<evidence type="ECO:0000256" key="9">
    <source>
        <dbReference type="ARBA" id="ARBA00050687"/>
    </source>
</evidence>
<keyword evidence="6 10" id="KW-0378">Hydrolase</keyword>
<dbReference type="SMART" id="SM00798">
    <property type="entry name" value="AICARFT_IMPCHas"/>
    <property type="match status" value="1"/>
</dbReference>
<dbReference type="PANTHER" id="PTHR11692">
    <property type="entry name" value="BIFUNCTIONAL PURINE BIOSYNTHESIS PROTEIN PURH"/>
    <property type="match status" value="1"/>
</dbReference>
<comment type="catalytic activity">
    <reaction evidence="8 10">
        <text>(6R)-10-formyltetrahydrofolate + 5-amino-1-(5-phospho-beta-D-ribosyl)imidazole-4-carboxamide = 5-formamido-1-(5-phospho-D-ribosyl)imidazole-4-carboxamide + (6S)-5,6,7,8-tetrahydrofolate</text>
        <dbReference type="Rhea" id="RHEA:22192"/>
        <dbReference type="ChEBI" id="CHEBI:57453"/>
        <dbReference type="ChEBI" id="CHEBI:58467"/>
        <dbReference type="ChEBI" id="CHEBI:58475"/>
        <dbReference type="ChEBI" id="CHEBI:195366"/>
        <dbReference type="EC" id="2.1.2.3"/>
    </reaction>
</comment>
<dbReference type="EC" id="3.5.4.10" evidence="10"/>
<dbReference type="NCBIfam" id="NF002049">
    <property type="entry name" value="PRK00881.1"/>
    <property type="match status" value="1"/>
</dbReference>
<dbReference type="GO" id="GO:0006189">
    <property type="term" value="P:'de novo' IMP biosynthetic process"/>
    <property type="evidence" value="ECO:0007669"/>
    <property type="project" value="UniProtKB-UniRule"/>
</dbReference>
<dbReference type="GO" id="GO:0005829">
    <property type="term" value="C:cytosol"/>
    <property type="evidence" value="ECO:0007669"/>
    <property type="project" value="TreeGrafter"/>
</dbReference>
<dbReference type="PIRSF" id="PIRSF000414">
    <property type="entry name" value="AICARFT_IMPCHas"/>
    <property type="match status" value="1"/>
</dbReference>
<dbReference type="SUPFAM" id="SSF52335">
    <property type="entry name" value="Methylglyoxal synthase-like"/>
    <property type="match status" value="1"/>
</dbReference>
<dbReference type="PANTHER" id="PTHR11692:SF0">
    <property type="entry name" value="BIFUNCTIONAL PURINE BIOSYNTHESIS PROTEIN ATIC"/>
    <property type="match status" value="1"/>
</dbReference>
<dbReference type="FunFam" id="3.40.140.20:FF:000001">
    <property type="entry name" value="Bifunctional purine biosynthesis protein PurH"/>
    <property type="match status" value="1"/>
</dbReference>
<evidence type="ECO:0000256" key="5">
    <source>
        <dbReference type="ARBA" id="ARBA00022755"/>
    </source>
</evidence>
<dbReference type="InterPro" id="IPR024051">
    <property type="entry name" value="AICAR_Tfase_dup_dom_sf"/>
</dbReference>
<evidence type="ECO:0000256" key="4">
    <source>
        <dbReference type="ARBA" id="ARBA00022679"/>
    </source>
</evidence>
<evidence type="ECO:0000313" key="13">
    <source>
        <dbReference type="Proteomes" id="UP001344888"/>
    </source>
</evidence>
<keyword evidence="5 10" id="KW-0658">Purine biosynthesis</keyword>
<dbReference type="Gene3D" id="3.40.50.1380">
    <property type="entry name" value="Methylglyoxal synthase-like domain"/>
    <property type="match status" value="1"/>
</dbReference>
<organism evidence="12 13">
    <name type="scientific">Metasolibacillus meyeri</name>
    <dbReference type="NCBI Taxonomy" id="1071052"/>
    <lineage>
        <taxon>Bacteria</taxon>
        <taxon>Bacillati</taxon>
        <taxon>Bacillota</taxon>
        <taxon>Bacilli</taxon>
        <taxon>Bacillales</taxon>
        <taxon>Caryophanaceae</taxon>
        <taxon>Metasolibacillus</taxon>
    </lineage>
</organism>
<comment type="catalytic activity">
    <reaction evidence="9 10">
        <text>IMP + H2O = 5-formamido-1-(5-phospho-D-ribosyl)imidazole-4-carboxamide</text>
        <dbReference type="Rhea" id="RHEA:18445"/>
        <dbReference type="ChEBI" id="CHEBI:15377"/>
        <dbReference type="ChEBI" id="CHEBI:58053"/>
        <dbReference type="ChEBI" id="CHEBI:58467"/>
        <dbReference type="EC" id="3.5.4.10"/>
    </reaction>
</comment>
<evidence type="ECO:0000259" key="11">
    <source>
        <dbReference type="PROSITE" id="PS51855"/>
    </source>
</evidence>
<comment type="caution">
    <text evidence="12">The sequence shown here is derived from an EMBL/GenBank/DDBJ whole genome shotgun (WGS) entry which is preliminary data.</text>
</comment>
<dbReference type="Proteomes" id="UP001344888">
    <property type="component" value="Unassembled WGS sequence"/>
</dbReference>
<dbReference type="SUPFAM" id="SSF53927">
    <property type="entry name" value="Cytidine deaminase-like"/>
    <property type="match status" value="1"/>
</dbReference>
<dbReference type="Pfam" id="PF02142">
    <property type="entry name" value="MGS"/>
    <property type="match status" value="1"/>
</dbReference>
<comment type="pathway">
    <text evidence="2 10">Purine metabolism; IMP biosynthesis via de novo pathway; 5-formamido-1-(5-phospho-D-ribosyl)imidazole-4-carboxamide from 5-amino-1-(5-phospho-D-ribosyl)imidazole-4-carboxamide (10-formyl THF route): step 1/1.</text>
</comment>
<dbReference type="GO" id="GO:0003937">
    <property type="term" value="F:IMP cyclohydrolase activity"/>
    <property type="evidence" value="ECO:0007669"/>
    <property type="project" value="UniProtKB-UniRule"/>
</dbReference>
<dbReference type="InterPro" id="IPR011607">
    <property type="entry name" value="MGS-like_dom"/>
</dbReference>
<name>A0AAW9NQD9_9BACL</name>
<comment type="similarity">
    <text evidence="3 10">Belongs to the PurH family.</text>
</comment>
<dbReference type="GO" id="GO:0004643">
    <property type="term" value="F:phosphoribosylaminoimidazolecarboxamide formyltransferase activity"/>
    <property type="evidence" value="ECO:0007669"/>
    <property type="project" value="UniProtKB-UniRule"/>
</dbReference>
<keyword evidence="13" id="KW-1185">Reference proteome</keyword>
<dbReference type="FunFam" id="3.40.140.20:FF:000002">
    <property type="entry name" value="Bifunctional purine biosynthesis protein PurH"/>
    <property type="match status" value="1"/>
</dbReference>
<evidence type="ECO:0000256" key="2">
    <source>
        <dbReference type="ARBA" id="ARBA00004954"/>
    </source>
</evidence>
<accession>A0AAW9NQD9</accession>
<dbReference type="InterPro" id="IPR036914">
    <property type="entry name" value="MGS-like_dom_sf"/>
</dbReference>
<evidence type="ECO:0000256" key="1">
    <source>
        <dbReference type="ARBA" id="ARBA00004844"/>
    </source>
</evidence>
<dbReference type="HAMAP" id="MF_00139">
    <property type="entry name" value="PurH"/>
    <property type="match status" value="1"/>
</dbReference>
<dbReference type="AlphaFoldDB" id="A0AAW9NQD9"/>
<keyword evidence="4 10" id="KW-0808">Transferase</keyword>
<evidence type="ECO:0000313" key="12">
    <source>
        <dbReference type="EMBL" id="MEC1179775.1"/>
    </source>
</evidence>
<evidence type="ECO:0000256" key="10">
    <source>
        <dbReference type="HAMAP-Rule" id="MF_00139"/>
    </source>
</evidence>
<evidence type="ECO:0000256" key="7">
    <source>
        <dbReference type="ARBA" id="ARBA00023268"/>
    </source>
</evidence>
<dbReference type="SMART" id="SM00851">
    <property type="entry name" value="MGS"/>
    <property type="match status" value="1"/>
</dbReference>
<protein>
    <recommendedName>
        <fullName evidence="10">Bifunctional purine biosynthesis protein PurH</fullName>
    </recommendedName>
    <domain>
        <recommendedName>
            <fullName evidence="10">Phosphoribosylaminoimidazolecarboxamide formyltransferase</fullName>
            <ecNumber evidence="10">2.1.2.3</ecNumber>
        </recommendedName>
        <alternativeName>
            <fullName evidence="10">AICAR transformylase</fullName>
        </alternativeName>
    </domain>
    <domain>
        <recommendedName>
            <fullName evidence="10">IMP cyclohydrolase</fullName>
            <ecNumber evidence="10">3.5.4.10</ecNumber>
        </recommendedName>
        <alternativeName>
            <fullName evidence="10">ATIC</fullName>
        </alternativeName>
        <alternativeName>
            <fullName evidence="10">IMP synthase</fullName>
        </alternativeName>
        <alternativeName>
            <fullName evidence="10">Inosinicase</fullName>
        </alternativeName>
    </domain>
</protein>
<dbReference type="InterPro" id="IPR002695">
    <property type="entry name" value="PurH-like"/>
</dbReference>
<gene>
    <name evidence="10 12" type="primary">purH</name>
    <name evidence="12" type="ORF">P9B03_14850</name>
</gene>
<dbReference type="EMBL" id="JARSFG010000019">
    <property type="protein sequence ID" value="MEC1179775.1"/>
    <property type="molecule type" value="Genomic_DNA"/>
</dbReference>
<dbReference type="Pfam" id="PF01808">
    <property type="entry name" value="AICARFT_IMPCHas"/>
    <property type="match status" value="1"/>
</dbReference>
<evidence type="ECO:0000256" key="8">
    <source>
        <dbReference type="ARBA" id="ARBA00050488"/>
    </source>
</evidence>
<dbReference type="FunFam" id="3.40.50.1380:FF:000001">
    <property type="entry name" value="Bifunctional purine biosynthesis protein PurH"/>
    <property type="match status" value="1"/>
</dbReference>
<dbReference type="InterPro" id="IPR016193">
    <property type="entry name" value="Cytidine_deaminase-like"/>
</dbReference>
<dbReference type="NCBIfam" id="TIGR00355">
    <property type="entry name" value="purH"/>
    <property type="match status" value="1"/>
</dbReference>
<sequence length="508" mass="55218">MGKRALISVSNKEGILEFAKELVALGYEILSTGGTKSMLQDNNVPVTAVDEVTKFPEILDGRVKTLNPMIHGGLLGKFDDASHQAQMNEHGIEPIEIVCVNLYPFVETISKPNVSLDDAIENIDIGGPTMLRSAAKNHQYVTVIVDAADYANVLEELKADGTTTLATRRKLAAKVFRHTAAYDSYISNYLTEEDFPENLTLTYELKQNLRYGENPHQKAAFYQKRLGSDFSIAFAEQLHGKELSYNNIQDANAALQIVKEFEMPAAVAVKHMNPCGVGTGATIEEAFNKAYEADPTSIFGGIIALNKEVDQATAEKLSGIFLEIIIAPSFTAEALEILTAKKNIRLMTIDFTQAKQDQFNVVAVEGGLLVQEPDRYGFNDATINVVTDREPTEQEWNALKLGWAVVKHVKSNAIVVTDSQMTLGVGAGQMNRVGAAKIAFEQAGEKAQGAALASDAFFPMSDSVEAAHAAGITAIIQPGGSIKDQESIDKANEYGIAMVFTGVRHFKH</sequence>
<dbReference type="PROSITE" id="PS51855">
    <property type="entry name" value="MGS"/>
    <property type="match status" value="1"/>
</dbReference>
<keyword evidence="7 10" id="KW-0511">Multifunctional enzyme</keyword>
<feature type="domain" description="MGS-like" evidence="11">
    <location>
        <begin position="1"/>
        <end position="145"/>
    </location>
</feature>
<dbReference type="RefSeq" id="WP_326124265.1">
    <property type="nucleotide sequence ID" value="NZ_JARSFG010000019.1"/>
</dbReference>
<proteinExistence type="inferred from homology"/>